<sequence>MARDASQARLTLREADAATVLPLLAPVAQYDTTGGIDSLERMAVSGRAFVIEQDGAPVCAYLLERHGREAFVTAAAGAAGVCLTDLLAELIEAQAVGLDSIAFQTRRRGLIRKAIAKGYRVAGHVKNGTIMRKELQ</sequence>
<accession>A0A0J6A544</accession>
<dbReference type="Proteomes" id="UP000036338">
    <property type="component" value="Unassembled WGS sequence"/>
</dbReference>
<dbReference type="EMBL" id="LDWR01000012">
    <property type="protein sequence ID" value="KML60895.1"/>
    <property type="molecule type" value="Genomic_DNA"/>
</dbReference>
<dbReference type="AlphaFoldDB" id="A0A0J6A544"/>
<proteinExistence type="predicted"/>
<protein>
    <submittedName>
        <fullName evidence="1">Uncharacterized protein</fullName>
    </submittedName>
</protein>
<dbReference type="RefSeq" id="WP_048244401.1">
    <property type="nucleotide sequence ID" value="NZ_LDWR01000012.1"/>
</dbReference>
<evidence type="ECO:0000313" key="1">
    <source>
        <dbReference type="EMBL" id="KML60895.1"/>
    </source>
</evidence>
<comment type="caution">
    <text evidence="1">The sequence shown here is derived from an EMBL/GenBank/DDBJ whole genome shotgun (WGS) entry which is preliminary data.</text>
</comment>
<evidence type="ECO:0000313" key="2">
    <source>
        <dbReference type="Proteomes" id="UP000036338"/>
    </source>
</evidence>
<reference evidence="1 2" key="1">
    <citation type="submission" date="2015-05" db="EMBL/GenBank/DDBJ databases">
        <title>Draft genome of Burkholderia cepacia LK29.</title>
        <authorList>
            <person name="Chan X.Y."/>
        </authorList>
    </citation>
    <scope>NUCLEOTIDE SEQUENCE [LARGE SCALE GENOMIC DNA]</scope>
    <source>
        <strain evidence="1 2">LK29</strain>
    </source>
</reference>
<gene>
    <name evidence="1" type="ORF">VL15_07225</name>
</gene>
<dbReference type="PATRIC" id="fig|292.27.peg.832"/>
<organism evidence="1 2">
    <name type="scientific">Burkholderia cepacia</name>
    <name type="common">Pseudomonas cepacia</name>
    <dbReference type="NCBI Taxonomy" id="292"/>
    <lineage>
        <taxon>Bacteria</taxon>
        <taxon>Pseudomonadati</taxon>
        <taxon>Pseudomonadota</taxon>
        <taxon>Betaproteobacteria</taxon>
        <taxon>Burkholderiales</taxon>
        <taxon>Burkholderiaceae</taxon>
        <taxon>Burkholderia</taxon>
        <taxon>Burkholderia cepacia complex</taxon>
    </lineage>
</organism>
<name>A0A0J6A544_BURCE</name>